<dbReference type="AlphaFoldDB" id="A0A2P8DCC1"/>
<sequence length="247" mass="27823">MRLSICILVLCCCCLGRLSAAVLKGIVSDTETGELLAGVLVSNTSRHTAVFTDEYGAFTVEAYAGDTLQISITGYLSRSLVIPLDGLSWFRRIALSKNRIAIDTVVIRPGLSAYQQDSLERRELYGDKLDKRPAKFGLNKPHPLYGGYGAGKVTFNGPLSSIFQKRSKRYKRLKAFQDQFNADEHRRYTESRYSMSTVAALTGLKDQALLDFMNAYPIPYDFARTATDVEVKMWVLYNYRIWSGKRK</sequence>
<name>A0A2P8DCC1_9BACT</name>
<protein>
    <submittedName>
        <fullName evidence="2">Carboxypeptidase-like protein</fullName>
    </submittedName>
</protein>
<keyword evidence="2" id="KW-0378">Hydrolase</keyword>
<keyword evidence="2" id="KW-0645">Protease</keyword>
<keyword evidence="2" id="KW-0121">Carboxypeptidase</keyword>
<proteinExistence type="predicted"/>
<dbReference type="GO" id="GO:0004180">
    <property type="term" value="F:carboxypeptidase activity"/>
    <property type="evidence" value="ECO:0007669"/>
    <property type="project" value="UniProtKB-KW"/>
</dbReference>
<feature type="signal peptide" evidence="1">
    <location>
        <begin position="1"/>
        <end position="20"/>
    </location>
</feature>
<comment type="caution">
    <text evidence="2">The sequence shown here is derived from an EMBL/GenBank/DDBJ whole genome shotgun (WGS) entry which is preliminary data.</text>
</comment>
<dbReference type="Proteomes" id="UP000240572">
    <property type="component" value="Unassembled WGS sequence"/>
</dbReference>
<gene>
    <name evidence="2" type="ORF">B0I18_1011041</name>
</gene>
<dbReference type="OrthoDB" id="1118857at2"/>
<reference evidence="2 3" key="1">
    <citation type="submission" date="2018-03" db="EMBL/GenBank/DDBJ databases">
        <title>Genomic Encyclopedia of Type Strains, Phase III (KMG-III): the genomes of soil and plant-associated and newly described type strains.</title>
        <authorList>
            <person name="Whitman W."/>
        </authorList>
    </citation>
    <scope>NUCLEOTIDE SEQUENCE [LARGE SCALE GENOMIC DNA]</scope>
    <source>
        <strain evidence="2 3">CGMCC 1.12700</strain>
    </source>
</reference>
<dbReference type="Pfam" id="PF13715">
    <property type="entry name" value="CarbopepD_reg_2"/>
    <property type="match status" value="1"/>
</dbReference>
<organism evidence="2 3">
    <name type="scientific">Taibaiella chishuiensis</name>
    <dbReference type="NCBI Taxonomy" id="1434707"/>
    <lineage>
        <taxon>Bacteria</taxon>
        <taxon>Pseudomonadati</taxon>
        <taxon>Bacteroidota</taxon>
        <taxon>Chitinophagia</taxon>
        <taxon>Chitinophagales</taxon>
        <taxon>Chitinophagaceae</taxon>
        <taxon>Taibaiella</taxon>
    </lineage>
</organism>
<evidence type="ECO:0000313" key="2">
    <source>
        <dbReference type="EMBL" id="PSK94878.1"/>
    </source>
</evidence>
<dbReference type="Gene3D" id="2.60.40.1120">
    <property type="entry name" value="Carboxypeptidase-like, regulatory domain"/>
    <property type="match status" value="1"/>
</dbReference>
<dbReference type="InterPro" id="IPR008969">
    <property type="entry name" value="CarboxyPept-like_regulatory"/>
</dbReference>
<keyword evidence="3" id="KW-1185">Reference proteome</keyword>
<evidence type="ECO:0000313" key="3">
    <source>
        <dbReference type="Proteomes" id="UP000240572"/>
    </source>
</evidence>
<feature type="chain" id="PRO_5015151787" evidence="1">
    <location>
        <begin position="21"/>
        <end position="247"/>
    </location>
</feature>
<dbReference type="EMBL" id="PYGD01000001">
    <property type="protein sequence ID" value="PSK94878.1"/>
    <property type="molecule type" value="Genomic_DNA"/>
</dbReference>
<accession>A0A2P8DCC1</accession>
<evidence type="ECO:0000256" key="1">
    <source>
        <dbReference type="SAM" id="SignalP"/>
    </source>
</evidence>
<keyword evidence="1" id="KW-0732">Signal</keyword>
<dbReference type="RefSeq" id="WP_106521562.1">
    <property type="nucleotide sequence ID" value="NZ_PYGD01000001.1"/>
</dbReference>
<dbReference type="SUPFAM" id="SSF49464">
    <property type="entry name" value="Carboxypeptidase regulatory domain-like"/>
    <property type="match status" value="1"/>
</dbReference>